<protein>
    <submittedName>
        <fullName evidence="1">Uncharacterized protein</fullName>
    </submittedName>
</protein>
<dbReference type="EMBL" id="JBHULM010000007">
    <property type="protein sequence ID" value="MFD2541633.1"/>
    <property type="molecule type" value="Genomic_DNA"/>
</dbReference>
<proteinExistence type="predicted"/>
<sequence length="272" mass="31997">MRKTLFYITIIFFQLSCVENKGIDKKDRKITEPNITEITEFDLDNYVLNPESTDTLCNKDINRAKIDIENEKYVYVAPFIIAMKRYSNELKKLYAKKGVELDFELPNCVVEEGQTEGCYRVIMNSFLIEKLGVNFEKEFIKKADSLTTIRMTNSDIPIISWNCDVEPEPLLKNRSYLETTLDVENLDLKRTEKAKTWPAIDLNFIIEKDGNISKFWSHNYMPNLEHNEKFKDDLYKIGVDYIKQNYPVWKAGRINNIPVRTEHHLRLTFIGK</sequence>
<keyword evidence="2" id="KW-1185">Reference proteome</keyword>
<organism evidence="1 2">
    <name type="scientific">Lacinutrix gracilariae</name>
    <dbReference type="NCBI Taxonomy" id="1747198"/>
    <lineage>
        <taxon>Bacteria</taxon>
        <taxon>Pseudomonadati</taxon>
        <taxon>Bacteroidota</taxon>
        <taxon>Flavobacteriia</taxon>
        <taxon>Flavobacteriales</taxon>
        <taxon>Flavobacteriaceae</taxon>
        <taxon>Lacinutrix</taxon>
    </lineage>
</organism>
<dbReference type="RefSeq" id="WP_379901548.1">
    <property type="nucleotide sequence ID" value="NZ_JBHULM010000007.1"/>
</dbReference>
<dbReference type="Proteomes" id="UP001597467">
    <property type="component" value="Unassembled WGS sequence"/>
</dbReference>
<gene>
    <name evidence="1" type="ORF">ACFSSB_04815</name>
</gene>
<comment type="caution">
    <text evidence="1">The sequence shown here is derived from an EMBL/GenBank/DDBJ whole genome shotgun (WGS) entry which is preliminary data.</text>
</comment>
<name>A0ABW5JZP6_9FLAO</name>
<evidence type="ECO:0000313" key="1">
    <source>
        <dbReference type="EMBL" id="MFD2541633.1"/>
    </source>
</evidence>
<reference evidence="2" key="1">
    <citation type="journal article" date="2019" name="Int. J. Syst. Evol. Microbiol.">
        <title>The Global Catalogue of Microorganisms (GCM) 10K type strain sequencing project: providing services to taxonomists for standard genome sequencing and annotation.</title>
        <authorList>
            <consortium name="The Broad Institute Genomics Platform"/>
            <consortium name="The Broad Institute Genome Sequencing Center for Infectious Disease"/>
            <person name="Wu L."/>
            <person name="Ma J."/>
        </authorList>
    </citation>
    <scope>NUCLEOTIDE SEQUENCE [LARGE SCALE GENOMIC DNA]</scope>
    <source>
        <strain evidence="2">KCTC 42808</strain>
    </source>
</reference>
<evidence type="ECO:0000313" key="2">
    <source>
        <dbReference type="Proteomes" id="UP001597467"/>
    </source>
</evidence>
<accession>A0ABW5JZP6</accession>